<evidence type="ECO:0000256" key="3">
    <source>
        <dbReference type="ARBA" id="ARBA00022692"/>
    </source>
</evidence>
<accession>A0A0B4XKL4</accession>
<evidence type="ECO:0000256" key="2">
    <source>
        <dbReference type="ARBA" id="ARBA00022452"/>
    </source>
</evidence>
<dbReference type="FunFam" id="3.10.20.310:FF:000002">
    <property type="entry name" value="Outer membrane protein assembly factor BamA"/>
    <property type="match status" value="1"/>
</dbReference>
<dbReference type="InterPro" id="IPR034746">
    <property type="entry name" value="POTRA"/>
</dbReference>
<dbReference type="OrthoDB" id="9803054at2"/>
<keyword evidence="7 8" id="KW-0998">Cell outer membrane</keyword>
<evidence type="ECO:0000256" key="8">
    <source>
        <dbReference type="HAMAP-Rule" id="MF_01430"/>
    </source>
</evidence>
<feature type="signal peptide" evidence="8">
    <location>
        <begin position="1"/>
        <end position="27"/>
    </location>
</feature>
<feature type="domain" description="POTRA" evidence="10">
    <location>
        <begin position="353"/>
        <end position="427"/>
    </location>
</feature>
<dbReference type="Pfam" id="PF01103">
    <property type="entry name" value="Omp85"/>
    <property type="match status" value="1"/>
</dbReference>
<dbReference type="InterPro" id="IPR010827">
    <property type="entry name" value="BamA/TamA_POTRA"/>
</dbReference>
<protein>
    <recommendedName>
        <fullName evidence="8 9">Outer membrane protein assembly factor BamA</fullName>
    </recommendedName>
</protein>
<feature type="chain" id="PRO_5008984830" description="Outer membrane protein assembly factor BamA" evidence="8">
    <location>
        <begin position="28"/>
        <end position="789"/>
    </location>
</feature>
<keyword evidence="4 8" id="KW-0732">Signal</keyword>
<dbReference type="Gene3D" id="3.10.20.310">
    <property type="entry name" value="membrane protein fhac"/>
    <property type="match status" value="5"/>
</dbReference>
<dbReference type="PROSITE" id="PS51779">
    <property type="entry name" value="POTRA"/>
    <property type="match status" value="5"/>
</dbReference>
<proteinExistence type="inferred from homology"/>
<dbReference type="Gene3D" id="2.40.160.50">
    <property type="entry name" value="membrane protein fhac: a member of the omp85/tpsb transporter family"/>
    <property type="match status" value="1"/>
</dbReference>
<evidence type="ECO:0000256" key="1">
    <source>
        <dbReference type="ARBA" id="ARBA00004370"/>
    </source>
</evidence>
<sequence length="789" mass="88348" precursor="true">MIIGGVLRAWSCCFIVSLLLFAGGASANEPFRVSDIRVEGLQRLPVERVYAALPIQSGDLVSTRDVAEAVRRLYGSGDFEDVQIGRDGDQLVVVVSERPSISSLEIKGNKSIDEDNLRKGLRDAGLAEGEVFRRSTLEAITGELQRQYVAQGRYDAQVDTEAVPLPRNRVALHINIYEGSPASIRDINIVGNTVFSDDELRGAFELRPRGWWPFGSKHRYSRERLSGDLERLRSYYLDRGYINFSMESTQVAVTPDRSQVYITINVDEGKRYRVGEVKLAGDLVVDEEDLRPLLVIRPGEVFSQQMATQTGELLTRRLGNEGYTFAQVNDFPEVNEDDETVDITFYVDPGRKVYVRRVNFSGNIKTQDEVLRRELRQFEGAPANTALIDLSRERLQRLGYFALVEADTPRVVGAEDLVDVNYTVEEQPSGSIGANVGYSEASGFIFGASISQNNFMGTGNRVSFALSRSDIRDSYSFSHFNPYYTLDGVSRGFSLYYSKIDFSEVDVASYAADRIGASVNYGYPISEYSRLDFGFGYDNVDITVGDFVAVDIYRFLESEGNRFNLYKGNISLRTSTLNRGIMPDRGWSQTVGLEVAVPGSDYTFYKLSWDGERYFPISRRWTLRTRADVGYGDGYGDNQALPFFENYYSGGIGSVRGYESRSLGPRSDALTYVDICNQNPANCTRDPDPDPLGGNLLVEGSLELIFPTPFAPESRNVRTFFFVDGGQVFQTETINNMYEFDAGEIRYATGIGLTWLTAIGPLSFNFARPLNRQSGDDTEFFQFSLGQVF</sequence>
<name>A0A0B4XKL4_9GAMM</name>
<dbReference type="KEGG" id="apac:S7S_12060"/>
<dbReference type="PANTHER" id="PTHR12815">
    <property type="entry name" value="SORTING AND ASSEMBLY MACHINERY SAMM50 PROTEIN FAMILY MEMBER"/>
    <property type="match status" value="1"/>
</dbReference>
<evidence type="ECO:0000259" key="10">
    <source>
        <dbReference type="PROSITE" id="PS51779"/>
    </source>
</evidence>
<evidence type="ECO:0000256" key="7">
    <source>
        <dbReference type="ARBA" id="ARBA00023237"/>
    </source>
</evidence>
<dbReference type="Proteomes" id="UP000006764">
    <property type="component" value="Chromosome"/>
</dbReference>
<dbReference type="STRING" id="391936.S7S_12060"/>
<feature type="domain" description="POTRA" evidence="10">
    <location>
        <begin position="272"/>
        <end position="350"/>
    </location>
</feature>
<comment type="similarity">
    <text evidence="8">Belongs to the BamA family.</text>
</comment>
<organism evidence="11 12">
    <name type="scientific">Isoalcanivorax pacificus W11-5</name>
    <dbReference type="NCBI Taxonomy" id="391936"/>
    <lineage>
        <taxon>Bacteria</taxon>
        <taxon>Pseudomonadati</taxon>
        <taxon>Pseudomonadota</taxon>
        <taxon>Gammaproteobacteria</taxon>
        <taxon>Oceanospirillales</taxon>
        <taxon>Alcanivoracaceae</taxon>
        <taxon>Isoalcanivorax</taxon>
    </lineage>
</organism>
<dbReference type="AlphaFoldDB" id="A0A0B4XKL4"/>
<dbReference type="HOGENOM" id="CLU_007664_1_0_6"/>
<dbReference type="GO" id="GO:0051205">
    <property type="term" value="P:protein insertion into membrane"/>
    <property type="evidence" value="ECO:0007669"/>
    <property type="project" value="UniProtKB-UniRule"/>
</dbReference>
<keyword evidence="3 8" id="KW-0812">Transmembrane</keyword>
<dbReference type="NCBIfam" id="TIGR03303">
    <property type="entry name" value="OM_YaeT"/>
    <property type="match status" value="1"/>
</dbReference>
<evidence type="ECO:0000256" key="5">
    <source>
        <dbReference type="ARBA" id="ARBA00022737"/>
    </source>
</evidence>
<keyword evidence="5 8" id="KW-0677">Repeat</keyword>
<feature type="domain" description="POTRA" evidence="10">
    <location>
        <begin position="99"/>
        <end position="179"/>
    </location>
</feature>
<keyword evidence="2 8" id="KW-1134">Transmembrane beta strand</keyword>
<dbReference type="PIRSF" id="PIRSF006076">
    <property type="entry name" value="OM_assembly_OMP85"/>
    <property type="match status" value="1"/>
</dbReference>
<dbReference type="PANTHER" id="PTHR12815:SF23">
    <property type="entry name" value="OUTER MEMBRANE PROTEIN ASSEMBLY FACTOR BAMA"/>
    <property type="match status" value="1"/>
</dbReference>
<dbReference type="HAMAP" id="MF_01430">
    <property type="entry name" value="OM_assembly_BamA"/>
    <property type="match status" value="1"/>
</dbReference>
<dbReference type="GO" id="GO:1990063">
    <property type="term" value="C:Bam protein complex"/>
    <property type="evidence" value="ECO:0007669"/>
    <property type="project" value="TreeGrafter"/>
</dbReference>
<dbReference type="InterPro" id="IPR000184">
    <property type="entry name" value="Bac_surfAg_D15"/>
</dbReference>
<dbReference type="Pfam" id="PF07244">
    <property type="entry name" value="POTRA"/>
    <property type="match status" value="5"/>
</dbReference>
<dbReference type="GO" id="GO:0043165">
    <property type="term" value="P:Gram-negative-bacterium-type cell outer membrane assembly"/>
    <property type="evidence" value="ECO:0007669"/>
    <property type="project" value="UniProtKB-UniRule"/>
</dbReference>
<feature type="domain" description="POTRA" evidence="10">
    <location>
        <begin position="31"/>
        <end position="98"/>
    </location>
</feature>
<dbReference type="EMBL" id="CP004387">
    <property type="protein sequence ID" value="AJD48824.1"/>
    <property type="molecule type" value="Genomic_DNA"/>
</dbReference>
<keyword evidence="6 8" id="KW-0472">Membrane</keyword>
<comment type="function">
    <text evidence="8">Part of the outer membrane protein assembly complex, which is involved in assembly and insertion of beta-barrel proteins into the outer membrane.</text>
</comment>
<evidence type="ECO:0000313" key="12">
    <source>
        <dbReference type="Proteomes" id="UP000006764"/>
    </source>
</evidence>
<evidence type="ECO:0000256" key="6">
    <source>
        <dbReference type="ARBA" id="ARBA00023136"/>
    </source>
</evidence>
<gene>
    <name evidence="8" type="primary">bamA</name>
    <name evidence="11" type="ORF">S7S_12060</name>
</gene>
<feature type="domain" description="POTRA" evidence="10">
    <location>
        <begin position="182"/>
        <end position="269"/>
    </location>
</feature>
<evidence type="ECO:0000256" key="4">
    <source>
        <dbReference type="ARBA" id="ARBA00022729"/>
    </source>
</evidence>
<comment type="subcellular location">
    <subcellularLocation>
        <location evidence="8">Cell outer membrane</location>
    </subcellularLocation>
    <subcellularLocation>
        <location evidence="1">Membrane</location>
    </subcellularLocation>
</comment>
<evidence type="ECO:0000256" key="9">
    <source>
        <dbReference type="NCBIfam" id="TIGR03303"/>
    </source>
</evidence>
<comment type="subunit">
    <text evidence="8">Part of the Bam complex.</text>
</comment>
<dbReference type="InterPro" id="IPR039910">
    <property type="entry name" value="D15-like"/>
</dbReference>
<reference evidence="11 12" key="1">
    <citation type="journal article" date="2012" name="J. Bacteriol.">
        <title>Genome sequence of an alkane-degrading bacterium, Alcanivorax pacificus type strain W11-5, isolated from deep sea sediment.</title>
        <authorList>
            <person name="Lai Q."/>
            <person name="Shao Z."/>
        </authorList>
    </citation>
    <scope>NUCLEOTIDE SEQUENCE [LARGE SCALE GENOMIC DNA]</scope>
    <source>
        <strain evidence="11 12">W11-5</strain>
    </source>
</reference>
<dbReference type="InterPro" id="IPR023707">
    <property type="entry name" value="OM_assembly_BamA"/>
</dbReference>
<evidence type="ECO:0000313" key="11">
    <source>
        <dbReference type="EMBL" id="AJD48824.1"/>
    </source>
</evidence>
<keyword evidence="12" id="KW-1185">Reference proteome</keyword>